<dbReference type="EMBL" id="CAJNNW010031179">
    <property type="protein sequence ID" value="CAE8706341.1"/>
    <property type="molecule type" value="Genomic_DNA"/>
</dbReference>
<evidence type="ECO:0000313" key="1">
    <source>
        <dbReference type="EMBL" id="CAE8706341.1"/>
    </source>
</evidence>
<gene>
    <name evidence="1" type="ORF">PGLA2088_LOCUS34128</name>
</gene>
<feature type="non-terminal residue" evidence="1">
    <location>
        <position position="91"/>
    </location>
</feature>
<name>A0A813KJG7_POLGL</name>
<accession>A0A813KJG7</accession>
<evidence type="ECO:0000313" key="2">
    <source>
        <dbReference type="Proteomes" id="UP000626109"/>
    </source>
</evidence>
<proteinExistence type="predicted"/>
<comment type="caution">
    <text evidence="1">The sequence shown here is derived from an EMBL/GenBank/DDBJ whole genome shotgun (WGS) entry which is preliminary data.</text>
</comment>
<dbReference type="AlphaFoldDB" id="A0A813KJG7"/>
<organism evidence="1 2">
    <name type="scientific">Polarella glacialis</name>
    <name type="common">Dinoflagellate</name>
    <dbReference type="NCBI Taxonomy" id="89957"/>
    <lineage>
        <taxon>Eukaryota</taxon>
        <taxon>Sar</taxon>
        <taxon>Alveolata</taxon>
        <taxon>Dinophyceae</taxon>
        <taxon>Suessiales</taxon>
        <taxon>Suessiaceae</taxon>
        <taxon>Polarella</taxon>
    </lineage>
</organism>
<reference evidence="1" key="1">
    <citation type="submission" date="2021-02" db="EMBL/GenBank/DDBJ databases">
        <authorList>
            <person name="Dougan E. K."/>
            <person name="Rhodes N."/>
            <person name="Thang M."/>
            <person name="Chan C."/>
        </authorList>
    </citation>
    <scope>NUCLEOTIDE SEQUENCE</scope>
</reference>
<protein>
    <submittedName>
        <fullName evidence="1">Uncharacterized protein</fullName>
    </submittedName>
</protein>
<dbReference type="Proteomes" id="UP000626109">
    <property type="component" value="Unassembled WGS sequence"/>
</dbReference>
<sequence length="91" mass="10049">HAATNGVRSRRPAHPAPLLNEAIGPWLPSTQGLSAEWCLLLSTEPATAEEAETSVSGLRACVRRTFVDVEPVYAVEQRLRSRSWPRYLASH</sequence>